<dbReference type="Proteomes" id="UP001239111">
    <property type="component" value="Chromosome 2"/>
</dbReference>
<reference evidence="1" key="1">
    <citation type="submission" date="2023-04" db="EMBL/GenBank/DDBJ databases">
        <title>A chromosome-level genome assembly of the parasitoid wasp Eretmocerus hayati.</title>
        <authorList>
            <person name="Zhong Y."/>
            <person name="Liu S."/>
            <person name="Liu Y."/>
        </authorList>
    </citation>
    <scope>NUCLEOTIDE SEQUENCE</scope>
    <source>
        <strain evidence="1">ZJU_SS_LIU_2023</strain>
    </source>
</reference>
<evidence type="ECO:0000313" key="1">
    <source>
        <dbReference type="EMBL" id="KAJ8681035.1"/>
    </source>
</evidence>
<name>A0ACC2PC98_9HYME</name>
<gene>
    <name evidence="1" type="ORF">QAD02_016822</name>
</gene>
<keyword evidence="2" id="KW-1185">Reference proteome</keyword>
<evidence type="ECO:0000313" key="2">
    <source>
        <dbReference type="Proteomes" id="UP001239111"/>
    </source>
</evidence>
<organism evidence="1 2">
    <name type="scientific">Eretmocerus hayati</name>
    <dbReference type="NCBI Taxonomy" id="131215"/>
    <lineage>
        <taxon>Eukaryota</taxon>
        <taxon>Metazoa</taxon>
        <taxon>Ecdysozoa</taxon>
        <taxon>Arthropoda</taxon>
        <taxon>Hexapoda</taxon>
        <taxon>Insecta</taxon>
        <taxon>Pterygota</taxon>
        <taxon>Neoptera</taxon>
        <taxon>Endopterygota</taxon>
        <taxon>Hymenoptera</taxon>
        <taxon>Apocrita</taxon>
        <taxon>Proctotrupomorpha</taxon>
        <taxon>Chalcidoidea</taxon>
        <taxon>Aphelinidae</taxon>
        <taxon>Aphelininae</taxon>
        <taxon>Eretmocerus</taxon>
    </lineage>
</organism>
<dbReference type="EMBL" id="CM056742">
    <property type="protein sequence ID" value="KAJ8681035.1"/>
    <property type="molecule type" value="Genomic_DNA"/>
</dbReference>
<accession>A0ACC2PC98</accession>
<proteinExistence type="predicted"/>
<comment type="caution">
    <text evidence="1">The sequence shown here is derived from an EMBL/GenBank/DDBJ whole genome shotgun (WGS) entry which is preliminary data.</text>
</comment>
<protein>
    <submittedName>
        <fullName evidence="1">Uncharacterized protein</fullName>
    </submittedName>
</protein>
<sequence length="298" mass="33813">MTKGSVVRDLYSTLEKIGYPEIAQTRYEEFENNIILNGDKRFELLTWILKKCPHFNPVSFSKLKDVDPNSKIFNCYNQIGLCNNEKILMGNCPIDEQTQFLHLLTTFLRSLHLNESALVVNEKSEDTKTISKEEGDRIEFNNNKDIPIPNIKIESSVCSIQQPTQKKEPTSDQNDKKYDLDHLCAVANINSKESKDQDISSYEPTLQKFHEYFKNTTSLSLEIGPGTSNSEQELSSNIQNVHSAFSIVNKTFINEVKIKSLKVPESAPSNTSRSLTQVIKNNLVTLEQACNILSNSQD</sequence>